<proteinExistence type="predicted"/>
<reference evidence="1" key="2">
    <citation type="journal article" date="2015" name="Data Brief">
        <title>Shoot transcriptome of the giant reed, Arundo donax.</title>
        <authorList>
            <person name="Barrero R.A."/>
            <person name="Guerrero F.D."/>
            <person name="Moolhuijzen P."/>
            <person name="Goolsby J.A."/>
            <person name="Tidwell J."/>
            <person name="Bellgard S.E."/>
            <person name="Bellgard M.I."/>
        </authorList>
    </citation>
    <scope>NUCLEOTIDE SEQUENCE</scope>
    <source>
        <tissue evidence="1">Shoot tissue taken approximately 20 cm above the soil surface</tissue>
    </source>
</reference>
<protein>
    <submittedName>
        <fullName evidence="1">Uncharacterized protein</fullName>
    </submittedName>
</protein>
<organism evidence="1">
    <name type="scientific">Arundo donax</name>
    <name type="common">Giant reed</name>
    <name type="synonym">Donax arundinaceus</name>
    <dbReference type="NCBI Taxonomy" id="35708"/>
    <lineage>
        <taxon>Eukaryota</taxon>
        <taxon>Viridiplantae</taxon>
        <taxon>Streptophyta</taxon>
        <taxon>Embryophyta</taxon>
        <taxon>Tracheophyta</taxon>
        <taxon>Spermatophyta</taxon>
        <taxon>Magnoliopsida</taxon>
        <taxon>Liliopsida</taxon>
        <taxon>Poales</taxon>
        <taxon>Poaceae</taxon>
        <taxon>PACMAD clade</taxon>
        <taxon>Arundinoideae</taxon>
        <taxon>Arundineae</taxon>
        <taxon>Arundo</taxon>
    </lineage>
</organism>
<reference evidence="1" key="1">
    <citation type="submission" date="2014-09" db="EMBL/GenBank/DDBJ databases">
        <authorList>
            <person name="Magalhaes I.L.F."/>
            <person name="Oliveira U."/>
            <person name="Santos F.R."/>
            <person name="Vidigal T.H.D.A."/>
            <person name="Brescovit A.D."/>
            <person name="Santos A.J."/>
        </authorList>
    </citation>
    <scope>NUCLEOTIDE SEQUENCE</scope>
    <source>
        <tissue evidence="1">Shoot tissue taken approximately 20 cm above the soil surface</tissue>
    </source>
</reference>
<sequence length="46" mass="4923">MLGSCIVYVMNCAIKISSHSSGLKIQDGAYSKVGYVLAAVINVMMR</sequence>
<name>A0A0A9H1R6_ARUDO</name>
<evidence type="ECO:0000313" key="1">
    <source>
        <dbReference type="EMBL" id="JAE26823.1"/>
    </source>
</evidence>
<dbReference type="EMBL" id="GBRH01171073">
    <property type="protein sequence ID" value="JAE26823.1"/>
    <property type="molecule type" value="Transcribed_RNA"/>
</dbReference>
<dbReference type="AlphaFoldDB" id="A0A0A9H1R6"/>
<accession>A0A0A9H1R6</accession>